<keyword evidence="5 10" id="KW-0346">Stress response</keyword>
<protein>
    <recommendedName>
        <fullName evidence="8 10">Protein GrpE</fullName>
    </recommendedName>
    <alternativeName>
        <fullName evidence="9 10">HSP-70 cofactor</fullName>
    </alternativeName>
</protein>
<evidence type="ECO:0000256" key="13">
    <source>
        <dbReference type="SAM" id="Coils"/>
    </source>
</evidence>
<reference evidence="15 16" key="1">
    <citation type="submission" date="2019-03" db="EMBL/GenBank/DDBJ databases">
        <title>Genomic Encyclopedia of Archaeal and Bacterial Type Strains, Phase II (KMG-II): from individual species to whole genera.</title>
        <authorList>
            <person name="Goeker M."/>
        </authorList>
    </citation>
    <scope>NUCLEOTIDE SEQUENCE [LARGE SCALE GENOMIC DNA]</scope>
    <source>
        <strain evidence="15 16">DSM 27697</strain>
    </source>
</reference>
<evidence type="ECO:0000256" key="4">
    <source>
        <dbReference type="ARBA" id="ARBA00022490"/>
    </source>
</evidence>
<evidence type="ECO:0000256" key="10">
    <source>
        <dbReference type="HAMAP-Rule" id="MF_01151"/>
    </source>
</evidence>
<dbReference type="Pfam" id="PF01025">
    <property type="entry name" value="GrpE"/>
    <property type="match status" value="1"/>
</dbReference>
<dbReference type="PANTHER" id="PTHR21237:SF23">
    <property type="entry name" value="GRPE PROTEIN HOMOLOG, MITOCHONDRIAL"/>
    <property type="match status" value="1"/>
</dbReference>
<evidence type="ECO:0000256" key="12">
    <source>
        <dbReference type="RuleBase" id="RU004478"/>
    </source>
</evidence>
<comment type="function">
    <text evidence="7 10 11">Participates actively in the response to hyperosmotic and heat shock by preventing the aggregation of stress-denatured proteins, in association with DnaK and GrpE. It is the nucleotide exchange factor for DnaK and may function as a thermosensor. Unfolded proteins bind initially to DnaJ; upon interaction with the DnaJ-bound protein, DnaK hydrolyzes its bound ATP, resulting in the formation of a stable complex. GrpE releases ADP from DnaK; ATP binding to DnaK triggers the release of the substrate protein, thus completing the reaction cycle. Several rounds of ATP-dependent interactions between DnaJ, DnaK and GrpE are required for fully efficient folding.</text>
</comment>
<keyword evidence="13" id="KW-0175">Coiled coil</keyword>
<dbReference type="EMBL" id="SMFU01000010">
    <property type="protein sequence ID" value="TCK04901.1"/>
    <property type="molecule type" value="Genomic_DNA"/>
</dbReference>
<dbReference type="AlphaFoldDB" id="A0A4R1GDK4"/>
<comment type="similarity">
    <text evidence="2 10 12">Belongs to the GrpE family.</text>
</comment>
<dbReference type="Proteomes" id="UP000294546">
    <property type="component" value="Unassembled WGS sequence"/>
</dbReference>
<dbReference type="InterPro" id="IPR009012">
    <property type="entry name" value="GrpE_head"/>
</dbReference>
<evidence type="ECO:0000256" key="6">
    <source>
        <dbReference type="ARBA" id="ARBA00023186"/>
    </source>
</evidence>
<dbReference type="SUPFAM" id="SSF58014">
    <property type="entry name" value="Coiled-coil domain of nucleotide exchange factor GrpE"/>
    <property type="match status" value="1"/>
</dbReference>
<keyword evidence="16" id="KW-1185">Reference proteome</keyword>
<evidence type="ECO:0000256" key="9">
    <source>
        <dbReference type="ARBA" id="ARBA00076414"/>
    </source>
</evidence>
<dbReference type="InterPro" id="IPR000740">
    <property type="entry name" value="GrpE"/>
</dbReference>
<name>A0A4R1GDK4_9GAMM</name>
<gene>
    <name evidence="10" type="primary">grpE</name>
    <name evidence="15" type="ORF">CLV83_3351</name>
</gene>
<comment type="subcellular location">
    <subcellularLocation>
        <location evidence="1 10">Cytoplasm</location>
    </subcellularLocation>
</comment>
<evidence type="ECO:0000256" key="14">
    <source>
        <dbReference type="SAM" id="MobiDB-lite"/>
    </source>
</evidence>
<dbReference type="GO" id="GO:0051082">
    <property type="term" value="F:unfolded protein binding"/>
    <property type="evidence" value="ECO:0007669"/>
    <property type="project" value="TreeGrafter"/>
</dbReference>
<sequence length="196" mass="21654">MSDEQQKQTETPEEAQPEQILEPAADDVEIQGEEAVDAETLKEQLAQAEAEIADLQKQLAELQPRAQAEMANVRRRAEQDVEKARKFALEKFAGELLPVVDSLERAIEACQADDEATKGLKEGVEMTHKLFLDGMGKFNVETVDPKGEAFNPEHHQAMSMVEDPSAEPNTVVAVMQKGYLLNGRLIRPAMVMVAKG</sequence>
<dbReference type="Gene3D" id="3.90.20.20">
    <property type="match status" value="1"/>
</dbReference>
<accession>A0A4R1GDK4</accession>
<evidence type="ECO:0000256" key="3">
    <source>
        <dbReference type="ARBA" id="ARBA00011738"/>
    </source>
</evidence>
<dbReference type="NCBIfam" id="NF010738">
    <property type="entry name" value="PRK14140.1"/>
    <property type="match status" value="1"/>
</dbReference>
<dbReference type="SUPFAM" id="SSF51064">
    <property type="entry name" value="Head domain of nucleotide exchange factor GrpE"/>
    <property type="match status" value="1"/>
</dbReference>
<evidence type="ECO:0000256" key="1">
    <source>
        <dbReference type="ARBA" id="ARBA00004496"/>
    </source>
</evidence>
<dbReference type="GO" id="GO:0006457">
    <property type="term" value="P:protein folding"/>
    <property type="evidence" value="ECO:0007669"/>
    <property type="project" value="InterPro"/>
</dbReference>
<evidence type="ECO:0000256" key="8">
    <source>
        <dbReference type="ARBA" id="ARBA00072274"/>
    </source>
</evidence>
<evidence type="ECO:0000256" key="7">
    <source>
        <dbReference type="ARBA" id="ARBA00053401"/>
    </source>
</evidence>
<feature type="region of interest" description="Disordered" evidence="14">
    <location>
        <begin position="1"/>
        <end position="25"/>
    </location>
</feature>
<dbReference type="NCBIfam" id="NF010737">
    <property type="entry name" value="PRK14139.1"/>
    <property type="match status" value="1"/>
</dbReference>
<dbReference type="FunFam" id="2.30.22.10:FF:000001">
    <property type="entry name" value="Protein GrpE"/>
    <property type="match status" value="1"/>
</dbReference>
<evidence type="ECO:0000256" key="11">
    <source>
        <dbReference type="RuleBase" id="RU000639"/>
    </source>
</evidence>
<comment type="subunit">
    <text evidence="3 10">Homodimer.</text>
</comment>
<comment type="caution">
    <text evidence="15">The sequence shown here is derived from an EMBL/GenBank/DDBJ whole genome shotgun (WGS) entry which is preliminary data.</text>
</comment>
<dbReference type="GO" id="GO:0051087">
    <property type="term" value="F:protein-folding chaperone binding"/>
    <property type="evidence" value="ECO:0007669"/>
    <property type="project" value="InterPro"/>
</dbReference>
<evidence type="ECO:0000313" key="16">
    <source>
        <dbReference type="Proteomes" id="UP000294546"/>
    </source>
</evidence>
<dbReference type="RefSeq" id="WP_132294961.1">
    <property type="nucleotide sequence ID" value="NZ_SMFU01000010.1"/>
</dbReference>
<evidence type="ECO:0000313" key="15">
    <source>
        <dbReference type="EMBL" id="TCK04901.1"/>
    </source>
</evidence>
<dbReference type="Gene3D" id="2.30.22.10">
    <property type="entry name" value="Head domain of nucleotide exchange factor GrpE"/>
    <property type="match status" value="1"/>
</dbReference>
<dbReference type="NCBIfam" id="NF010748">
    <property type="entry name" value="PRK14150.1"/>
    <property type="match status" value="1"/>
</dbReference>
<dbReference type="PRINTS" id="PR00773">
    <property type="entry name" value="GRPEPROTEIN"/>
</dbReference>
<dbReference type="PANTHER" id="PTHR21237">
    <property type="entry name" value="GRPE PROTEIN"/>
    <property type="match status" value="1"/>
</dbReference>
<dbReference type="PROSITE" id="PS01071">
    <property type="entry name" value="GRPE"/>
    <property type="match status" value="1"/>
</dbReference>
<dbReference type="OrthoDB" id="9789811at2"/>
<dbReference type="CDD" id="cd00446">
    <property type="entry name" value="GrpE"/>
    <property type="match status" value="1"/>
</dbReference>
<feature type="coiled-coil region" evidence="13">
    <location>
        <begin position="31"/>
        <end position="65"/>
    </location>
</feature>
<evidence type="ECO:0000256" key="5">
    <source>
        <dbReference type="ARBA" id="ARBA00023016"/>
    </source>
</evidence>
<dbReference type="GO" id="GO:0005829">
    <property type="term" value="C:cytosol"/>
    <property type="evidence" value="ECO:0007669"/>
    <property type="project" value="TreeGrafter"/>
</dbReference>
<keyword evidence="4 10" id="KW-0963">Cytoplasm</keyword>
<dbReference type="HAMAP" id="MF_01151">
    <property type="entry name" value="GrpE"/>
    <property type="match status" value="1"/>
</dbReference>
<keyword evidence="6 10" id="KW-0143">Chaperone</keyword>
<dbReference type="GO" id="GO:0000774">
    <property type="term" value="F:adenyl-nucleotide exchange factor activity"/>
    <property type="evidence" value="ECO:0007669"/>
    <property type="project" value="InterPro"/>
</dbReference>
<evidence type="ECO:0000256" key="2">
    <source>
        <dbReference type="ARBA" id="ARBA00009054"/>
    </source>
</evidence>
<dbReference type="InterPro" id="IPR013805">
    <property type="entry name" value="GrpE_CC"/>
</dbReference>
<organism evidence="15 16">
    <name type="scientific">Marinobacterium mangrovicola</name>
    <dbReference type="NCBI Taxonomy" id="1476959"/>
    <lineage>
        <taxon>Bacteria</taxon>
        <taxon>Pseudomonadati</taxon>
        <taxon>Pseudomonadota</taxon>
        <taxon>Gammaproteobacteria</taxon>
        <taxon>Oceanospirillales</taxon>
        <taxon>Oceanospirillaceae</taxon>
        <taxon>Marinobacterium</taxon>
    </lineage>
</organism>
<proteinExistence type="inferred from homology"/>
<dbReference type="GO" id="GO:0042803">
    <property type="term" value="F:protein homodimerization activity"/>
    <property type="evidence" value="ECO:0007669"/>
    <property type="project" value="InterPro"/>
</dbReference>